<evidence type="ECO:0000313" key="1">
    <source>
        <dbReference type="EMBL" id="SFZ95274.1"/>
    </source>
</evidence>
<name>A0A1K2ISP2_9FLAO</name>
<accession>A0A1K2ISP2</accession>
<organism evidence="1 2">
    <name type="scientific">Flaviramulus basaltis</name>
    <dbReference type="NCBI Taxonomy" id="369401"/>
    <lineage>
        <taxon>Bacteria</taxon>
        <taxon>Pseudomonadati</taxon>
        <taxon>Bacteroidota</taxon>
        <taxon>Flavobacteriia</taxon>
        <taxon>Flavobacteriales</taxon>
        <taxon>Flavobacteriaceae</taxon>
        <taxon>Flaviramulus</taxon>
    </lineage>
</organism>
<protein>
    <submittedName>
        <fullName evidence="1">Uncharacterized protein</fullName>
    </submittedName>
</protein>
<evidence type="ECO:0000313" key="2">
    <source>
        <dbReference type="Proteomes" id="UP000182544"/>
    </source>
</evidence>
<dbReference type="EMBL" id="FPKV01000022">
    <property type="protein sequence ID" value="SFZ95274.1"/>
    <property type="molecule type" value="Genomic_DNA"/>
</dbReference>
<dbReference type="Proteomes" id="UP000182544">
    <property type="component" value="Unassembled WGS sequence"/>
</dbReference>
<reference evidence="1 2" key="1">
    <citation type="submission" date="2016-10" db="EMBL/GenBank/DDBJ databases">
        <authorList>
            <person name="de Groot N.N."/>
        </authorList>
    </citation>
    <scope>NUCLEOTIDE SEQUENCE [LARGE SCALE GENOMIC DNA]</scope>
    <source>
        <strain evidence="1 2">DSM 18180</strain>
    </source>
</reference>
<gene>
    <name evidence="1" type="ORF">SAMN05428642_1223</name>
</gene>
<keyword evidence="2" id="KW-1185">Reference proteome</keyword>
<sequence>MRSLVLNQKLVLFLLASDFPSENPRTQNRTILIRNVVCNVKNATNGETNL</sequence>
<dbReference type="AlphaFoldDB" id="A0A1K2ISP2"/>
<proteinExistence type="predicted"/>